<dbReference type="Proteomes" id="UP000247755">
    <property type="component" value="Unassembled WGS sequence"/>
</dbReference>
<evidence type="ECO:0000313" key="2">
    <source>
        <dbReference type="EMBL" id="PXX37649.1"/>
    </source>
</evidence>
<dbReference type="RefSeq" id="WP_143155688.1">
    <property type="nucleotide sequence ID" value="NZ_QJJY01000004.1"/>
</dbReference>
<evidence type="ECO:0008006" key="4">
    <source>
        <dbReference type="Google" id="ProtNLM"/>
    </source>
</evidence>
<name>A0A318IQ82_BURPY</name>
<evidence type="ECO:0000313" key="3">
    <source>
        <dbReference type="Proteomes" id="UP000247755"/>
    </source>
</evidence>
<accession>A0A318IQ82</accession>
<dbReference type="EMBL" id="QJJY01000004">
    <property type="protein sequence ID" value="PXX37649.1"/>
    <property type="molecule type" value="Genomic_DNA"/>
</dbReference>
<comment type="caution">
    <text evidence="2">The sequence shown here is derived from an EMBL/GenBank/DDBJ whole genome shotgun (WGS) entry which is preliminary data.</text>
</comment>
<dbReference type="InterPro" id="IPR027417">
    <property type="entry name" value="P-loop_NTPase"/>
</dbReference>
<feature type="compositionally biased region" description="Basic and acidic residues" evidence="1">
    <location>
        <begin position="486"/>
        <end position="512"/>
    </location>
</feature>
<proteinExistence type="predicted"/>
<organism evidence="2 3">
    <name type="scientific">Burkholderia pyrrocinia</name>
    <name type="common">Pseudomonas pyrrocinia</name>
    <dbReference type="NCBI Taxonomy" id="60550"/>
    <lineage>
        <taxon>Bacteria</taxon>
        <taxon>Pseudomonadati</taxon>
        <taxon>Pseudomonadota</taxon>
        <taxon>Betaproteobacteria</taxon>
        <taxon>Burkholderiales</taxon>
        <taxon>Burkholderiaceae</taxon>
        <taxon>Burkholderia</taxon>
        <taxon>Burkholderia cepacia complex</taxon>
    </lineage>
</organism>
<gene>
    <name evidence="2" type="ORF">NA66_1004297</name>
</gene>
<sequence length="512" mass="57713">MNNRVISFAPPGPKARAFMESMADVRVLMGPVGSAKSSTAVMTILMLSSLQPIGPDGKRRSRWAVIRPTYRDLVGATIKTWQSWQPHDFGRVTMGSPIVHNISTSDLEIEVLFFPLDRPEDAEKLRSFEFTGVWFDEVSEVPFEIIQAALGRVGRYPSVRDGGCYWSGLLLTSNMTDPDHWVHEKLMSCPKSWEFFIQPGGMEPDAENVNNLPRGYYQRLLDSNDEDWCRRFVHAQFVAQRIGKVVYPAFRDTFHVPQNDIMPALNLGVVLGIDFGLTPAVAFLQQQADGRVVVFDELVATDAGISRFAKTLDTYWKQHYSHLTVIGAYGDPAGSARSTDTERTAFDVLNANTPWRWRPARTNEITLRTEAVTFFLEKAVDGYPGFQLSPKCKTLRGGFNGKYCFQPVQSGNGTHFHDTPTKNMYSHIQDALQYGVLGLGGAELAVGKERRQGSRVRQATDVDYPLLGDDRPPERNPMKVGVRWGEPSRETYRNERENRERVARGTDYDIFS</sequence>
<reference evidence="2 3" key="1">
    <citation type="submission" date="2018-05" db="EMBL/GenBank/DDBJ databases">
        <title>Comparative genomics of bacterial root endophytes of switchgrass collected from native prairies over two seasons.</title>
        <authorList>
            <person name="Tang Y."/>
        </authorList>
    </citation>
    <scope>NUCLEOTIDE SEQUENCE [LARGE SCALE GENOMIC DNA]</scope>
    <source>
        <strain evidence="2 3">NFIX32</strain>
    </source>
</reference>
<dbReference type="AlphaFoldDB" id="A0A318IQ82"/>
<protein>
    <recommendedName>
        <fullName evidence="4">Terminase</fullName>
    </recommendedName>
</protein>
<dbReference type="Gene3D" id="3.40.50.300">
    <property type="entry name" value="P-loop containing nucleotide triphosphate hydrolases"/>
    <property type="match status" value="1"/>
</dbReference>
<dbReference type="Gene3D" id="3.30.420.280">
    <property type="match status" value="1"/>
</dbReference>
<evidence type="ECO:0000256" key="1">
    <source>
        <dbReference type="SAM" id="MobiDB-lite"/>
    </source>
</evidence>
<feature type="region of interest" description="Disordered" evidence="1">
    <location>
        <begin position="464"/>
        <end position="512"/>
    </location>
</feature>
<feature type="compositionally biased region" description="Basic and acidic residues" evidence="1">
    <location>
        <begin position="468"/>
        <end position="477"/>
    </location>
</feature>